<evidence type="ECO:0000256" key="2">
    <source>
        <dbReference type="ARBA" id="ARBA00022515"/>
    </source>
</evidence>
<evidence type="ECO:0000313" key="13">
    <source>
        <dbReference type="EMBL" id="DAE23105.1"/>
    </source>
</evidence>
<keyword evidence="3" id="KW-0235">DNA replication</keyword>
<dbReference type="Gene3D" id="3.40.50.300">
    <property type="entry name" value="P-loop containing nucleotide triphosphate hydrolases"/>
    <property type="match status" value="1"/>
</dbReference>
<dbReference type="EMBL" id="BK015747">
    <property type="protein sequence ID" value="DAE23105.1"/>
    <property type="molecule type" value="Genomic_DNA"/>
</dbReference>
<protein>
    <recommendedName>
        <fullName evidence="10">DNA 5'-3' helicase</fullName>
        <ecNumber evidence="10">5.6.2.3</ecNumber>
    </recommendedName>
</protein>
<dbReference type="SUPFAM" id="SSF52540">
    <property type="entry name" value="P-loop containing nucleoside triphosphate hydrolases"/>
    <property type="match status" value="1"/>
</dbReference>
<comment type="similarity">
    <text evidence="1">Belongs to the helicase family. DnaB subfamily.</text>
</comment>
<dbReference type="InterPro" id="IPR007694">
    <property type="entry name" value="DNA_helicase_DnaB-like_C"/>
</dbReference>
<dbReference type="GO" id="GO:0043139">
    <property type="term" value="F:5'-3' DNA helicase activity"/>
    <property type="evidence" value="ECO:0007669"/>
    <property type="project" value="UniProtKB-EC"/>
</dbReference>
<dbReference type="PROSITE" id="PS51199">
    <property type="entry name" value="SF4_HELICASE"/>
    <property type="match status" value="1"/>
</dbReference>
<dbReference type="Gene3D" id="1.10.860.10">
    <property type="entry name" value="DNAb Helicase, Chain A"/>
    <property type="match status" value="1"/>
</dbReference>
<evidence type="ECO:0000256" key="4">
    <source>
        <dbReference type="ARBA" id="ARBA00022741"/>
    </source>
</evidence>
<dbReference type="SMART" id="SM00382">
    <property type="entry name" value="AAA"/>
    <property type="match status" value="1"/>
</dbReference>
<evidence type="ECO:0000256" key="8">
    <source>
        <dbReference type="ARBA" id="ARBA00023125"/>
    </source>
</evidence>
<feature type="domain" description="SF4 helicase" evidence="12">
    <location>
        <begin position="176"/>
        <end position="441"/>
    </location>
</feature>
<dbReference type="GO" id="GO:0005524">
    <property type="term" value="F:ATP binding"/>
    <property type="evidence" value="ECO:0007669"/>
    <property type="project" value="UniProtKB-KW"/>
</dbReference>
<keyword evidence="5" id="KW-0378">Hydrolase</keyword>
<dbReference type="Pfam" id="PF03796">
    <property type="entry name" value="DnaB_C"/>
    <property type="match status" value="1"/>
</dbReference>
<dbReference type="InterPro" id="IPR003593">
    <property type="entry name" value="AAA+_ATPase"/>
</dbReference>
<dbReference type="CDD" id="cd00984">
    <property type="entry name" value="DnaB_C"/>
    <property type="match status" value="1"/>
</dbReference>
<dbReference type="InterPro" id="IPR036185">
    <property type="entry name" value="DNA_heli_DnaB-like_N_sf"/>
</dbReference>
<dbReference type="PANTHER" id="PTHR30153:SF2">
    <property type="entry name" value="REPLICATIVE DNA HELICASE"/>
    <property type="match status" value="1"/>
</dbReference>
<evidence type="ECO:0000256" key="11">
    <source>
        <dbReference type="ARBA" id="ARBA00048954"/>
    </source>
</evidence>
<dbReference type="GO" id="GO:0006269">
    <property type="term" value="P:DNA replication, synthesis of primer"/>
    <property type="evidence" value="ECO:0007669"/>
    <property type="project" value="UniProtKB-KW"/>
</dbReference>
<dbReference type="Pfam" id="PF00772">
    <property type="entry name" value="DnaB"/>
    <property type="match status" value="1"/>
</dbReference>
<dbReference type="NCBIfam" id="TIGR00665">
    <property type="entry name" value="DnaB"/>
    <property type="match status" value="1"/>
</dbReference>
<evidence type="ECO:0000256" key="5">
    <source>
        <dbReference type="ARBA" id="ARBA00022801"/>
    </source>
</evidence>
<dbReference type="SUPFAM" id="SSF48024">
    <property type="entry name" value="N-terminal domain of DnaB helicase"/>
    <property type="match status" value="1"/>
</dbReference>
<dbReference type="FunFam" id="3.40.50.300:FF:000076">
    <property type="entry name" value="Replicative DNA helicase"/>
    <property type="match status" value="1"/>
</dbReference>
<keyword evidence="4" id="KW-0547">Nucleotide-binding</keyword>
<keyword evidence="8" id="KW-0238">DNA-binding</keyword>
<keyword evidence="2" id="KW-0639">Primosome</keyword>
<dbReference type="GO" id="GO:0016787">
    <property type="term" value="F:hydrolase activity"/>
    <property type="evidence" value="ECO:0007669"/>
    <property type="project" value="UniProtKB-KW"/>
</dbReference>
<comment type="catalytic activity">
    <reaction evidence="11">
        <text>ATP + H2O = ADP + phosphate + H(+)</text>
        <dbReference type="Rhea" id="RHEA:13065"/>
        <dbReference type="ChEBI" id="CHEBI:15377"/>
        <dbReference type="ChEBI" id="CHEBI:15378"/>
        <dbReference type="ChEBI" id="CHEBI:30616"/>
        <dbReference type="ChEBI" id="CHEBI:43474"/>
        <dbReference type="ChEBI" id="CHEBI:456216"/>
        <dbReference type="EC" id="5.6.2.3"/>
    </reaction>
</comment>
<evidence type="ECO:0000256" key="3">
    <source>
        <dbReference type="ARBA" id="ARBA00022705"/>
    </source>
</evidence>
<dbReference type="EC" id="5.6.2.3" evidence="10"/>
<evidence type="ECO:0000256" key="10">
    <source>
        <dbReference type="ARBA" id="ARBA00044969"/>
    </source>
</evidence>
<dbReference type="InterPro" id="IPR027417">
    <property type="entry name" value="P-loop_NTPase"/>
</dbReference>
<sequence>MAEKTNILPHDLLAEQAVLGSIFLDPDKIHIASEYLTKDSFFKLSHGMLFNIMQDLSDKGDPIDPVSVKSALDSSGQFEQVGGMAFLASLINAVPTSAHIEHYSKVVAEKSRARKVIEDLSQSISSVYDGQKDLNEILSQTEQKLSTISNEQKKGFRTIIDVIDSTQSILDERSQKVSDVTGTSTGFTDFDQITTGLHEDNLIIIAARPAMGKTAFALNIAQNVAKNSDKAVAIFSLEMGAESLVERMLSAEGLIPSYHVRTGNLSESEWRRMISAQERLARGKIFIDDTAGIKISEIRSKAKRLAQENGGLGLIVIDYLQLIEGRGRENRQQEVSEISRQLKIIAKELKVPVIALSQLSRGVDQRNDKRPILSDLRESGSIEQDADIVAFLYREAYYKRDEQEEPDNVTELILEKNRHGSLGTVQLYFLKEYAKFANKEA</sequence>
<evidence type="ECO:0000259" key="12">
    <source>
        <dbReference type="PROSITE" id="PS51199"/>
    </source>
</evidence>
<evidence type="ECO:0000256" key="6">
    <source>
        <dbReference type="ARBA" id="ARBA00022806"/>
    </source>
</evidence>
<evidence type="ECO:0000256" key="7">
    <source>
        <dbReference type="ARBA" id="ARBA00022840"/>
    </source>
</evidence>
<name>A0A8S5QWC1_9CAUD</name>
<keyword evidence="9" id="KW-0413">Isomerase</keyword>
<evidence type="ECO:0000256" key="9">
    <source>
        <dbReference type="ARBA" id="ARBA00023235"/>
    </source>
</evidence>
<keyword evidence="7" id="KW-0067">ATP-binding</keyword>
<organism evidence="13">
    <name type="scientific">Siphoviridae sp. ctt0Q14</name>
    <dbReference type="NCBI Taxonomy" id="2826489"/>
    <lineage>
        <taxon>Viruses</taxon>
        <taxon>Duplodnaviria</taxon>
        <taxon>Heunggongvirae</taxon>
        <taxon>Uroviricota</taxon>
        <taxon>Caudoviricetes</taxon>
    </lineage>
</organism>
<dbReference type="GO" id="GO:0003677">
    <property type="term" value="F:DNA binding"/>
    <property type="evidence" value="ECO:0007669"/>
    <property type="project" value="UniProtKB-KW"/>
</dbReference>
<dbReference type="InterPro" id="IPR016136">
    <property type="entry name" value="DNA_helicase_N/primase_C"/>
</dbReference>
<keyword evidence="6 13" id="KW-0347">Helicase</keyword>
<accession>A0A8S5QWC1</accession>
<dbReference type="InterPro" id="IPR007692">
    <property type="entry name" value="DNA_helicase_DnaB"/>
</dbReference>
<evidence type="ECO:0000256" key="1">
    <source>
        <dbReference type="ARBA" id="ARBA00008428"/>
    </source>
</evidence>
<dbReference type="PANTHER" id="PTHR30153">
    <property type="entry name" value="REPLICATIVE DNA HELICASE DNAB"/>
    <property type="match status" value="1"/>
</dbReference>
<proteinExistence type="inferred from homology"/>
<dbReference type="GO" id="GO:0042802">
    <property type="term" value="F:identical protein binding"/>
    <property type="evidence" value="ECO:0007669"/>
    <property type="project" value="UniProtKB-ARBA"/>
</dbReference>
<dbReference type="NCBIfam" id="NF004384">
    <property type="entry name" value="PRK05748.1"/>
    <property type="match status" value="1"/>
</dbReference>
<dbReference type="InterPro" id="IPR007693">
    <property type="entry name" value="DNA_helicase_DnaB-like_N"/>
</dbReference>
<reference evidence="13" key="1">
    <citation type="journal article" date="2021" name="Proc. Natl. Acad. Sci. U.S.A.">
        <title>A Catalog of Tens of Thousands of Viruses from Human Metagenomes Reveals Hidden Associations with Chronic Diseases.</title>
        <authorList>
            <person name="Tisza M.J."/>
            <person name="Buck C.B."/>
        </authorList>
    </citation>
    <scope>NUCLEOTIDE SEQUENCE</scope>
    <source>
        <strain evidence="13">Ctt0Q14</strain>
    </source>
</reference>